<proteinExistence type="predicted"/>
<keyword evidence="1" id="KW-1133">Transmembrane helix</keyword>
<keyword evidence="1" id="KW-0472">Membrane</keyword>
<accession>A0A926DUU7</accession>
<dbReference type="RefSeq" id="WP_249289736.1">
    <property type="nucleotide sequence ID" value="NZ_JACRSQ010000011.1"/>
</dbReference>
<keyword evidence="4" id="KW-1185">Reference proteome</keyword>
<reference evidence="3" key="1">
    <citation type="submission" date="2020-08" db="EMBL/GenBank/DDBJ databases">
        <title>Genome public.</title>
        <authorList>
            <person name="Liu C."/>
            <person name="Sun Q."/>
        </authorList>
    </citation>
    <scope>NUCLEOTIDE SEQUENCE</scope>
    <source>
        <strain evidence="3">NSJ-32</strain>
    </source>
</reference>
<feature type="signal peptide" evidence="2">
    <location>
        <begin position="1"/>
        <end position="24"/>
    </location>
</feature>
<dbReference type="PROSITE" id="PS51257">
    <property type="entry name" value="PROKAR_LIPOPROTEIN"/>
    <property type="match status" value="1"/>
</dbReference>
<keyword evidence="2" id="KW-0732">Signal</keyword>
<dbReference type="AlphaFoldDB" id="A0A926DUU7"/>
<feature type="transmembrane region" description="Helical" evidence="1">
    <location>
        <begin position="469"/>
        <end position="491"/>
    </location>
</feature>
<keyword evidence="1" id="KW-0812">Transmembrane</keyword>
<dbReference type="Gene3D" id="2.60.40.10">
    <property type="entry name" value="Immunoglobulins"/>
    <property type="match status" value="1"/>
</dbReference>
<evidence type="ECO:0000256" key="2">
    <source>
        <dbReference type="SAM" id="SignalP"/>
    </source>
</evidence>
<organism evidence="3 4">
    <name type="scientific">Bianquea renquensis</name>
    <dbReference type="NCBI Taxonomy" id="2763661"/>
    <lineage>
        <taxon>Bacteria</taxon>
        <taxon>Bacillati</taxon>
        <taxon>Bacillota</taxon>
        <taxon>Clostridia</taxon>
        <taxon>Eubacteriales</taxon>
        <taxon>Bianqueaceae</taxon>
        <taxon>Bianquea</taxon>
    </lineage>
</organism>
<dbReference type="Proteomes" id="UP000657006">
    <property type="component" value="Unassembled WGS sequence"/>
</dbReference>
<evidence type="ECO:0000313" key="4">
    <source>
        <dbReference type="Proteomes" id="UP000657006"/>
    </source>
</evidence>
<name>A0A926DUU7_9FIRM</name>
<sequence length="504" mass="55510">MKKILSCIVILLLAASCFPAAAMAKTETVEINVGEGAENYVFQIVWENTDQEAQVEITSPDGVVYSTEETPEAVSGEGLIVFNVGAAAAGTWQVAITGEALGKVQVDGGELPGSMEIQEFQVVNRSGAFYVSWKVLDCPESLRFQVFADTDADGFDGEEIASFTEAAEGEREIQLDRMDTGEYFLYLRVSSDSGIFTKKYADGAVSWVRDNAPGELSNVRACMLDGDVMLQWDEVEENTAYRVMIFDGTTHGLIQDDTVEGETLYLWTLPDQYDEVLAGVAVYDRGTGKYQTYPVKRSAEPDATVVYPEEDVINSRTLMVKVEFSGAYEVSAALNGELLVDGSTEAGEYRVDMKEGDNAIVFYLKDDAGNLHSYVKNLQVDTVPPQLSIQRNLDGLKTSDSYLYLEGHSEQGAQLSLNGQEISMIKGYFNIRCDLSLGENQVTLMAKDAAGNETQYTAVITRTVQGGHAMYWIIGGAVFLVLLVLYLILFIRGVKRRKRQNENR</sequence>
<feature type="chain" id="PRO_5036989741" evidence="2">
    <location>
        <begin position="25"/>
        <end position="504"/>
    </location>
</feature>
<dbReference type="EMBL" id="JACRSQ010000011">
    <property type="protein sequence ID" value="MBC8543660.1"/>
    <property type="molecule type" value="Genomic_DNA"/>
</dbReference>
<comment type="caution">
    <text evidence="3">The sequence shown here is derived from an EMBL/GenBank/DDBJ whole genome shotgun (WGS) entry which is preliminary data.</text>
</comment>
<evidence type="ECO:0000313" key="3">
    <source>
        <dbReference type="EMBL" id="MBC8543660.1"/>
    </source>
</evidence>
<evidence type="ECO:0000256" key="1">
    <source>
        <dbReference type="SAM" id="Phobius"/>
    </source>
</evidence>
<dbReference type="InterPro" id="IPR013783">
    <property type="entry name" value="Ig-like_fold"/>
</dbReference>
<dbReference type="Pfam" id="PF09136">
    <property type="entry name" value="Glucodextran_B"/>
    <property type="match status" value="1"/>
</dbReference>
<protein>
    <submittedName>
        <fullName evidence="3">Uncharacterized protein</fullName>
    </submittedName>
</protein>
<gene>
    <name evidence="3" type="ORF">H8730_08895</name>
</gene>